<proteinExistence type="predicted"/>
<evidence type="ECO:0000313" key="2">
    <source>
        <dbReference type="EMBL" id="CAI5450106.1"/>
    </source>
</evidence>
<organism evidence="2 3">
    <name type="scientific">Caenorhabditis angaria</name>
    <dbReference type="NCBI Taxonomy" id="860376"/>
    <lineage>
        <taxon>Eukaryota</taxon>
        <taxon>Metazoa</taxon>
        <taxon>Ecdysozoa</taxon>
        <taxon>Nematoda</taxon>
        <taxon>Chromadorea</taxon>
        <taxon>Rhabditida</taxon>
        <taxon>Rhabditina</taxon>
        <taxon>Rhabditomorpha</taxon>
        <taxon>Rhabditoidea</taxon>
        <taxon>Rhabditidae</taxon>
        <taxon>Peloderinae</taxon>
        <taxon>Caenorhabditis</taxon>
    </lineage>
</organism>
<dbReference type="EMBL" id="CANHGI010000005">
    <property type="protein sequence ID" value="CAI5450106.1"/>
    <property type="molecule type" value="Genomic_DNA"/>
</dbReference>
<sequence length="163" mass="19641">MKFLIAIFIVFVEISAEKLEIRKYFECIDINKNIDFFDICDKNMTIYKTRQRSLQAYPSASQKNVWFFDLNLDIPMETLLNSNQFSMILKNAIIDEVKILELGNLKTLFAHRNVCIFTLDLKYLSKIERYVRQLIFYRKFVVVLRNREIVFWNFNNVKCLRNK</sequence>
<comment type="caution">
    <text evidence="2">The sequence shown here is derived from an EMBL/GenBank/DDBJ whole genome shotgun (WGS) entry which is preliminary data.</text>
</comment>
<keyword evidence="1" id="KW-0732">Signal</keyword>
<name>A0A9P1IST7_9PELO</name>
<keyword evidence="3" id="KW-1185">Reference proteome</keyword>
<evidence type="ECO:0000313" key="3">
    <source>
        <dbReference type="Proteomes" id="UP001152747"/>
    </source>
</evidence>
<dbReference type="Proteomes" id="UP001152747">
    <property type="component" value="Unassembled WGS sequence"/>
</dbReference>
<gene>
    <name evidence="2" type="ORF">CAMP_LOCUS12743</name>
</gene>
<accession>A0A9P1IST7</accession>
<feature type="signal peptide" evidence="1">
    <location>
        <begin position="1"/>
        <end position="16"/>
    </location>
</feature>
<dbReference type="AlphaFoldDB" id="A0A9P1IST7"/>
<protein>
    <submittedName>
        <fullName evidence="2">Uncharacterized protein</fullName>
    </submittedName>
</protein>
<reference evidence="2" key="1">
    <citation type="submission" date="2022-11" db="EMBL/GenBank/DDBJ databases">
        <authorList>
            <person name="Kikuchi T."/>
        </authorList>
    </citation>
    <scope>NUCLEOTIDE SEQUENCE</scope>
    <source>
        <strain evidence="2">PS1010</strain>
    </source>
</reference>
<evidence type="ECO:0000256" key="1">
    <source>
        <dbReference type="SAM" id="SignalP"/>
    </source>
</evidence>
<feature type="chain" id="PRO_5040423923" evidence="1">
    <location>
        <begin position="17"/>
        <end position="163"/>
    </location>
</feature>